<dbReference type="OrthoDB" id="3793724at2759"/>
<name>A0A9Q8Z2I2_CURCL</name>
<sequence length="183" mass="19916">MRVALLASLLPTAFAIWNSDICDGNGGCVTWGVMQSTHPWRCPDGSALTMPLFIGDVRDAGKEGTAVATKEEFPKTCYKGNYPAAGDKLLKSTSSNGQTIYSWLNTNCKDGKPAQQFNCYSANPNPSTVNFCAMYDPAGGQCVPNPQAGECERWGYTTVRPQCEFWRQGLQDLPDPGYTGRPE</sequence>
<dbReference type="EMBL" id="CP089274">
    <property type="protein sequence ID" value="USP74552.1"/>
    <property type="molecule type" value="Genomic_DNA"/>
</dbReference>
<dbReference type="Proteomes" id="UP001056012">
    <property type="component" value="Chromosome 1"/>
</dbReference>
<evidence type="ECO:0000313" key="2">
    <source>
        <dbReference type="EMBL" id="USP74552.1"/>
    </source>
</evidence>
<evidence type="ECO:0008006" key="4">
    <source>
        <dbReference type="Google" id="ProtNLM"/>
    </source>
</evidence>
<feature type="signal peptide" evidence="1">
    <location>
        <begin position="1"/>
        <end position="15"/>
    </location>
</feature>
<reference evidence="2" key="1">
    <citation type="submission" date="2021-12" db="EMBL/GenBank/DDBJ databases">
        <title>Curvularia clavata genome.</title>
        <authorList>
            <person name="Cao Y."/>
        </authorList>
    </citation>
    <scope>NUCLEOTIDE SEQUENCE</scope>
    <source>
        <strain evidence="2">Yc1106</strain>
    </source>
</reference>
<dbReference type="VEuPathDB" id="FungiDB:yc1106_01826"/>
<keyword evidence="3" id="KW-1185">Reference proteome</keyword>
<evidence type="ECO:0000313" key="3">
    <source>
        <dbReference type="Proteomes" id="UP001056012"/>
    </source>
</evidence>
<dbReference type="AlphaFoldDB" id="A0A9Q8Z2I2"/>
<gene>
    <name evidence="2" type="ORF">yc1106_01826</name>
</gene>
<protein>
    <recommendedName>
        <fullName evidence="4">Secreted protein</fullName>
    </recommendedName>
</protein>
<organism evidence="2 3">
    <name type="scientific">Curvularia clavata</name>
    <dbReference type="NCBI Taxonomy" id="95742"/>
    <lineage>
        <taxon>Eukaryota</taxon>
        <taxon>Fungi</taxon>
        <taxon>Dikarya</taxon>
        <taxon>Ascomycota</taxon>
        <taxon>Pezizomycotina</taxon>
        <taxon>Dothideomycetes</taxon>
        <taxon>Pleosporomycetidae</taxon>
        <taxon>Pleosporales</taxon>
        <taxon>Pleosporineae</taxon>
        <taxon>Pleosporaceae</taxon>
        <taxon>Curvularia</taxon>
    </lineage>
</organism>
<proteinExistence type="predicted"/>
<feature type="chain" id="PRO_5040251658" description="Secreted protein" evidence="1">
    <location>
        <begin position="16"/>
        <end position="183"/>
    </location>
</feature>
<evidence type="ECO:0000256" key="1">
    <source>
        <dbReference type="SAM" id="SignalP"/>
    </source>
</evidence>
<keyword evidence="1" id="KW-0732">Signal</keyword>
<accession>A0A9Q8Z2I2</accession>